<feature type="compositionally biased region" description="Basic and acidic residues" evidence="1">
    <location>
        <begin position="1"/>
        <end position="13"/>
    </location>
</feature>
<feature type="region of interest" description="Disordered" evidence="1">
    <location>
        <begin position="268"/>
        <end position="288"/>
    </location>
</feature>
<gene>
    <name evidence="2" type="ORF">BCON_0424g00040</name>
</gene>
<feature type="region of interest" description="Disordered" evidence="1">
    <location>
        <begin position="72"/>
        <end position="125"/>
    </location>
</feature>
<dbReference type="EMBL" id="PQXN01000422">
    <property type="protein sequence ID" value="TGO45087.1"/>
    <property type="molecule type" value="Genomic_DNA"/>
</dbReference>
<dbReference type="OrthoDB" id="3562853at2759"/>
<name>A0A4Z1HJB0_9HELO</name>
<sequence length="288" mass="32357">MCSESIGRERQTVEKQIQQEQELQSEEDGNAHGDAIAHPVRGESNLHVEANAPSTQKYRNLHIEAVASTTKFSAKEQHSATKQSLEPTSAHTNTPSAKSTLFSAKNTKSSPIAAKGKSSASSYSANLPINKDNIPPYGVVLIQENCFPHCADVATPFGDHGGARWSNYKLNMRSVIELQYCKLQLKRVTHSQQNEIGKLDTKWCIIWPVYRAKFETPATLQELQHVGQFLRWLQGQKYLPRHENICDRYGQFSKECLREGEVGASWKRMRGDEGNGEEVGMDSMRRNL</sequence>
<dbReference type="Proteomes" id="UP000297527">
    <property type="component" value="Unassembled WGS sequence"/>
</dbReference>
<keyword evidence="3" id="KW-1185">Reference proteome</keyword>
<feature type="region of interest" description="Disordered" evidence="1">
    <location>
        <begin position="1"/>
        <end position="38"/>
    </location>
</feature>
<evidence type="ECO:0000313" key="2">
    <source>
        <dbReference type="EMBL" id="TGO45087.1"/>
    </source>
</evidence>
<proteinExistence type="predicted"/>
<evidence type="ECO:0000256" key="1">
    <source>
        <dbReference type="SAM" id="MobiDB-lite"/>
    </source>
</evidence>
<feature type="compositionally biased region" description="Polar residues" evidence="1">
    <location>
        <begin position="80"/>
        <end position="107"/>
    </location>
</feature>
<comment type="caution">
    <text evidence="2">The sequence shown here is derived from an EMBL/GenBank/DDBJ whole genome shotgun (WGS) entry which is preliminary data.</text>
</comment>
<accession>A0A4Z1HJB0</accession>
<protein>
    <submittedName>
        <fullName evidence="2">Uncharacterized protein</fullName>
    </submittedName>
</protein>
<dbReference type="AlphaFoldDB" id="A0A4Z1HJB0"/>
<organism evidence="2 3">
    <name type="scientific">Botryotinia convoluta</name>
    <dbReference type="NCBI Taxonomy" id="54673"/>
    <lineage>
        <taxon>Eukaryota</taxon>
        <taxon>Fungi</taxon>
        <taxon>Dikarya</taxon>
        <taxon>Ascomycota</taxon>
        <taxon>Pezizomycotina</taxon>
        <taxon>Leotiomycetes</taxon>
        <taxon>Helotiales</taxon>
        <taxon>Sclerotiniaceae</taxon>
        <taxon>Botryotinia</taxon>
    </lineage>
</organism>
<feature type="compositionally biased region" description="Low complexity" evidence="1">
    <location>
        <begin position="108"/>
        <end position="125"/>
    </location>
</feature>
<evidence type="ECO:0000313" key="3">
    <source>
        <dbReference type="Proteomes" id="UP000297527"/>
    </source>
</evidence>
<reference evidence="2 3" key="1">
    <citation type="submission" date="2017-12" db="EMBL/GenBank/DDBJ databases">
        <title>Comparative genomics of Botrytis spp.</title>
        <authorList>
            <person name="Valero-Jimenez C.A."/>
            <person name="Tapia P."/>
            <person name="Veloso J."/>
            <person name="Silva-Moreno E."/>
            <person name="Staats M."/>
            <person name="Valdes J.H."/>
            <person name="Van Kan J.A.L."/>
        </authorList>
    </citation>
    <scope>NUCLEOTIDE SEQUENCE [LARGE SCALE GENOMIC DNA]</scope>
    <source>
        <strain evidence="2 3">MUCL11595</strain>
    </source>
</reference>